<evidence type="ECO:0000256" key="1">
    <source>
        <dbReference type="SAM" id="MobiDB-lite"/>
    </source>
</evidence>
<comment type="caution">
    <text evidence="3">The sequence shown here is derived from an EMBL/GenBank/DDBJ whole genome shotgun (WGS) entry which is preliminary data.</text>
</comment>
<gene>
    <name evidence="3" type="ORF">JIN85_00385</name>
</gene>
<evidence type="ECO:0008006" key="5">
    <source>
        <dbReference type="Google" id="ProtNLM"/>
    </source>
</evidence>
<accession>A0A934S4Z9</accession>
<proteinExistence type="predicted"/>
<feature type="chain" id="PRO_5037451274" description="SpoVT-AbrB domain-containing protein" evidence="2">
    <location>
        <begin position="19"/>
        <end position="181"/>
    </location>
</feature>
<evidence type="ECO:0000313" key="4">
    <source>
        <dbReference type="Proteomes" id="UP000603141"/>
    </source>
</evidence>
<feature type="signal peptide" evidence="2">
    <location>
        <begin position="1"/>
        <end position="18"/>
    </location>
</feature>
<reference evidence="3" key="1">
    <citation type="submission" date="2021-01" db="EMBL/GenBank/DDBJ databases">
        <title>Modified the classification status of verrucomicrobia.</title>
        <authorList>
            <person name="Feng X."/>
        </authorList>
    </citation>
    <scope>NUCLEOTIDE SEQUENCE</scope>
    <source>
        <strain evidence="3">KCTC 22041</strain>
    </source>
</reference>
<dbReference type="EMBL" id="JAENIJ010000001">
    <property type="protein sequence ID" value="MBK1880846.1"/>
    <property type="molecule type" value="Genomic_DNA"/>
</dbReference>
<feature type="region of interest" description="Disordered" evidence="1">
    <location>
        <begin position="50"/>
        <end position="71"/>
    </location>
</feature>
<evidence type="ECO:0000256" key="2">
    <source>
        <dbReference type="SAM" id="SignalP"/>
    </source>
</evidence>
<dbReference type="RefSeq" id="WP_200266450.1">
    <property type="nucleotide sequence ID" value="NZ_JAENIJ010000001.1"/>
</dbReference>
<keyword evidence="2" id="KW-0732">Signal</keyword>
<keyword evidence="4" id="KW-1185">Reference proteome</keyword>
<sequence>MKFLLSSLLALGPSLVLGQTPVAPVQPAKTVTKVTEQELAQRLLQTEMRDLQKKSKSADSSDPSEGSRPKNLLDRSTILCFGGMATLVPKGAVLHIPASIADRIGMQDGAKIVTWREFQIANRGWIVTQEVTMAQAEGKEPLAANVANRLGKEINMVVATYQGGPISMLKPLETHSESSQP</sequence>
<organism evidence="3 4">
    <name type="scientific">Luteolibacter pohnpeiensis</name>
    <dbReference type="NCBI Taxonomy" id="454153"/>
    <lineage>
        <taxon>Bacteria</taxon>
        <taxon>Pseudomonadati</taxon>
        <taxon>Verrucomicrobiota</taxon>
        <taxon>Verrucomicrobiia</taxon>
        <taxon>Verrucomicrobiales</taxon>
        <taxon>Verrucomicrobiaceae</taxon>
        <taxon>Luteolibacter</taxon>
    </lineage>
</organism>
<dbReference type="Proteomes" id="UP000603141">
    <property type="component" value="Unassembled WGS sequence"/>
</dbReference>
<protein>
    <recommendedName>
        <fullName evidence="5">SpoVT-AbrB domain-containing protein</fullName>
    </recommendedName>
</protein>
<name>A0A934S4Z9_9BACT</name>
<dbReference type="AlphaFoldDB" id="A0A934S4Z9"/>
<evidence type="ECO:0000313" key="3">
    <source>
        <dbReference type="EMBL" id="MBK1880846.1"/>
    </source>
</evidence>